<dbReference type="STRING" id="1537102.L0AZL5"/>
<dbReference type="PANTHER" id="PTHR13261:SF0">
    <property type="entry name" value="BRCA2 AND CDKN1A-INTERACTING PROTEIN"/>
    <property type="match status" value="1"/>
</dbReference>
<dbReference type="EMBL" id="CP001669">
    <property type="protein sequence ID" value="AFZ80431.1"/>
    <property type="molecule type" value="Genomic_DNA"/>
</dbReference>
<dbReference type="InterPro" id="IPR025602">
    <property type="entry name" value="BCP1_family"/>
</dbReference>
<reference evidence="3 4" key="1">
    <citation type="journal article" date="2012" name="BMC Genomics">
        <title>Comparative genomic analysis and phylogenetic position of Theileria equi.</title>
        <authorList>
            <person name="Kappmeyer L.S."/>
            <person name="Thiagarajan M."/>
            <person name="Herndon D.R."/>
            <person name="Ramsay J.D."/>
            <person name="Caler E."/>
            <person name="Djikeng A."/>
            <person name="Gillespie J.J."/>
            <person name="Lau A.O."/>
            <person name="Roalson E.H."/>
            <person name="Silva J.C."/>
            <person name="Silva M.G."/>
            <person name="Suarez C.E."/>
            <person name="Ueti M.W."/>
            <person name="Nene V.M."/>
            <person name="Mealey R.H."/>
            <person name="Knowles D.P."/>
            <person name="Brayton K.A."/>
        </authorList>
    </citation>
    <scope>NUCLEOTIDE SEQUENCE [LARGE SCALE GENOMIC DNA]</scope>
    <source>
        <strain evidence="3 4">WA</strain>
    </source>
</reference>
<dbReference type="Proteomes" id="UP000031512">
    <property type="component" value="Chromosome 1"/>
</dbReference>
<evidence type="ECO:0000313" key="4">
    <source>
        <dbReference type="Proteomes" id="UP000031512"/>
    </source>
</evidence>
<dbReference type="RefSeq" id="XP_004830097.1">
    <property type="nucleotide sequence ID" value="XM_004830040.1"/>
</dbReference>
<dbReference type="VEuPathDB" id="PiroplasmaDB:BEWA_032840"/>
<accession>L0AZL5</accession>
<name>L0AZL5_THEEQ</name>
<dbReference type="GeneID" id="15803364"/>
<dbReference type="Pfam" id="PF13862">
    <property type="entry name" value="BCCIP"/>
    <property type="match status" value="1"/>
</dbReference>
<evidence type="ECO:0000313" key="3">
    <source>
        <dbReference type="EMBL" id="AFZ80431.1"/>
    </source>
</evidence>
<organism evidence="3 4">
    <name type="scientific">Theileria equi strain WA</name>
    <dbReference type="NCBI Taxonomy" id="1537102"/>
    <lineage>
        <taxon>Eukaryota</taxon>
        <taxon>Sar</taxon>
        <taxon>Alveolata</taxon>
        <taxon>Apicomplexa</taxon>
        <taxon>Aconoidasida</taxon>
        <taxon>Piroplasmida</taxon>
        <taxon>Theileriidae</taxon>
        <taxon>Theileria</taxon>
    </lineage>
</organism>
<dbReference type="OrthoDB" id="27543at2759"/>
<dbReference type="GO" id="GO:0005634">
    <property type="term" value="C:nucleus"/>
    <property type="evidence" value="ECO:0007669"/>
    <property type="project" value="TreeGrafter"/>
</dbReference>
<evidence type="ECO:0000256" key="1">
    <source>
        <dbReference type="ARBA" id="ARBA00006781"/>
    </source>
</evidence>
<evidence type="ECO:0000256" key="2">
    <source>
        <dbReference type="SAM" id="MobiDB-lite"/>
    </source>
</evidence>
<keyword evidence="4" id="KW-1185">Reference proteome</keyword>
<dbReference type="PANTHER" id="PTHR13261">
    <property type="entry name" value="BRCA2 AND CDKN1A INTERACTING PROTEIN"/>
    <property type="match status" value="1"/>
</dbReference>
<evidence type="ECO:0008006" key="5">
    <source>
        <dbReference type="Google" id="ProtNLM"/>
    </source>
</evidence>
<proteinExistence type="inferred from homology"/>
<dbReference type="KEGG" id="beq:BEWA_032840"/>
<sequence length="279" mass="31799">MSSDLEDNPKRHKPNPEDDQEGSEDEQQVEADFLFNDPSEEDKDGILTLIQGSMKKFSWEVPQKYGSSYSYLAELISNQGNIGTLIKVEDEESSYVMAVLTLLNINQYDGLDGIGKSLIAAAKVHGAKDDSKKLQDILSDKKNQIALVINERMHNVPAQLIGQFQECLQDDIKWSLSSVDEEEEREFYKFTHLIGITRVYMESGKGKEGEYVYLKPEEQFYVEEATVKFMWATGESNKIYTDANETGKKFKILPEHALFFCVPFSRYASIVKKIAKTFK</sequence>
<comment type="similarity">
    <text evidence="1">Belongs to the BCP1 family.</text>
</comment>
<feature type="region of interest" description="Disordered" evidence="2">
    <location>
        <begin position="1"/>
        <end position="41"/>
    </location>
</feature>
<feature type="compositionally biased region" description="Acidic residues" evidence="2">
    <location>
        <begin position="17"/>
        <end position="29"/>
    </location>
</feature>
<gene>
    <name evidence="3" type="ORF">BEWA_032840</name>
</gene>
<protein>
    <recommendedName>
        <fullName evidence="5">Protein BCCIP homolog</fullName>
    </recommendedName>
</protein>
<dbReference type="AlphaFoldDB" id="L0AZL5"/>
<dbReference type="eggNOG" id="KOG3034">
    <property type="taxonomic scope" value="Eukaryota"/>
</dbReference>